<gene>
    <name evidence="1" type="ORF">MENT_LOCUS32348</name>
</gene>
<name>A0A6V7W018_MELEN</name>
<dbReference type="EMBL" id="CAJEWN010000366">
    <property type="protein sequence ID" value="CAD2180284.1"/>
    <property type="molecule type" value="Genomic_DNA"/>
</dbReference>
<sequence length="131" mass="15831">MNKVSMRTYLEAYDLFEVLALNLMIEMKNASVKFSSEFEISKILWNNIFPNWLKGIENDHSNIYPSIITVLDNRDPDNQTMINFIYQYEAVNEELNRQDCQELYSESMDEYHTIKFTPFYLYFYKLDKNFK</sequence>
<dbReference type="AlphaFoldDB" id="A0A6V7W018"/>
<accession>A0A6V7W018</accession>
<protein>
    <submittedName>
        <fullName evidence="1">Uncharacterized protein</fullName>
    </submittedName>
</protein>
<evidence type="ECO:0000313" key="2">
    <source>
        <dbReference type="Proteomes" id="UP000580250"/>
    </source>
</evidence>
<organism evidence="1 2">
    <name type="scientific">Meloidogyne enterolobii</name>
    <name type="common">Root-knot nematode worm</name>
    <name type="synonym">Meloidogyne mayaguensis</name>
    <dbReference type="NCBI Taxonomy" id="390850"/>
    <lineage>
        <taxon>Eukaryota</taxon>
        <taxon>Metazoa</taxon>
        <taxon>Ecdysozoa</taxon>
        <taxon>Nematoda</taxon>
        <taxon>Chromadorea</taxon>
        <taxon>Rhabditida</taxon>
        <taxon>Tylenchina</taxon>
        <taxon>Tylenchomorpha</taxon>
        <taxon>Tylenchoidea</taxon>
        <taxon>Meloidogynidae</taxon>
        <taxon>Meloidogyninae</taxon>
        <taxon>Meloidogyne</taxon>
    </lineage>
</organism>
<proteinExistence type="predicted"/>
<dbReference type="Proteomes" id="UP000580250">
    <property type="component" value="Unassembled WGS sequence"/>
</dbReference>
<reference evidence="1 2" key="1">
    <citation type="submission" date="2020-08" db="EMBL/GenBank/DDBJ databases">
        <authorList>
            <person name="Koutsovoulos G."/>
            <person name="Danchin GJ E."/>
        </authorList>
    </citation>
    <scope>NUCLEOTIDE SEQUENCE [LARGE SCALE GENOMIC DNA]</scope>
</reference>
<comment type="caution">
    <text evidence="1">The sequence shown here is derived from an EMBL/GenBank/DDBJ whole genome shotgun (WGS) entry which is preliminary data.</text>
</comment>
<evidence type="ECO:0000313" key="1">
    <source>
        <dbReference type="EMBL" id="CAD2180284.1"/>
    </source>
</evidence>